<organism evidence="3 5">
    <name type="scientific">Cucumis melo var. makuwa</name>
    <name type="common">Oriental melon</name>
    <dbReference type="NCBI Taxonomy" id="1194695"/>
    <lineage>
        <taxon>Eukaryota</taxon>
        <taxon>Viridiplantae</taxon>
        <taxon>Streptophyta</taxon>
        <taxon>Embryophyta</taxon>
        <taxon>Tracheophyta</taxon>
        <taxon>Spermatophyta</taxon>
        <taxon>Magnoliopsida</taxon>
        <taxon>eudicotyledons</taxon>
        <taxon>Gunneridae</taxon>
        <taxon>Pentapetalae</taxon>
        <taxon>rosids</taxon>
        <taxon>fabids</taxon>
        <taxon>Cucurbitales</taxon>
        <taxon>Cucurbitaceae</taxon>
        <taxon>Benincaseae</taxon>
        <taxon>Cucumis</taxon>
    </lineage>
</organism>
<proteinExistence type="predicted"/>
<evidence type="ECO:0000313" key="3">
    <source>
        <dbReference type="EMBL" id="TYK30273.1"/>
    </source>
</evidence>
<dbReference type="Proteomes" id="UP000321947">
    <property type="component" value="Unassembled WGS sequence"/>
</dbReference>
<evidence type="ECO:0000313" key="4">
    <source>
        <dbReference type="Proteomes" id="UP000321393"/>
    </source>
</evidence>
<feature type="compositionally biased region" description="Basic and acidic residues" evidence="1">
    <location>
        <begin position="31"/>
        <end position="46"/>
    </location>
</feature>
<reference evidence="4 5" key="1">
    <citation type="submission" date="2019-08" db="EMBL/GenBank/DDBJ databases">
        <title>Draft genome sequences of two oriental melons (Cucumis melo L. var makuwa).</title>
        <authorList>
            <person name="Kwon S.-Y."/>
        </authorList>
    </citation>
    <scope>NUCLEOTIDE SEQUENCE [LARGE SCALE GENOMIC DNA]</scope>
    <source>
        <strain evidence="5">cv. Chang Bougi</strain>
        <strain evidence="4">cv. SW 3</strain>
        <tissue evidence="3">Leaf</tissue>
    </source>
</reference>
<dbReference type="AlphaFoldDB" id="A0A5D3E2E6"/>
<accession>A0A5D3E2E6</accession>
<keyword evidence="3" id="KW-0762">Sugar transport</keyword>
<gene>
    <name evidence="3" type="ORF">E5676_scaffold344G00340</name>
    <name evidence="2" type="ORF">E6C27_scaffold62G00250</name>
</gene>
<keyword evidence="3" id="KW-0813">Transport</keyword>
<comment type="caution">
    <text evidence="3">The sequence shown here is derived from an EMBL/GenBank/DDBJ whole genome shotgun (WGS) entry which is preliminary data.</text>
</comment>
<dbReference type="EMBL" id="SSTD01000679">
    <property type="protein sequence ID" value="TYK30273.1"/>
    <property type="molecule type" value="Genomic_DNA"/>
</dbReference>
<protein>
    <submittedName>
        <fullName evidence="2 3">UDP-sugar transporter</fullName>
    </submittedName>
</protein>
<dbReference type="EMBL" id="SSTE01000977">
    <property type="protein sequence ID" value="KAA0065956.1"/>
    <property type="molecule type" value="Genomic_DNA"/>
</dbReference>
<feature type="region of interest" description="Disordered" evidence="1">
    <location>
        <begin position="1"/>
        <end position="49"/>
    </location>
</feature>
<evidence type="ECO:0000313" key="2">
    <source>
        <dbReference type="EMBL" id="KAA0065956.1"/>
    </source>
</evidence>
<dbReference type="OrthoDB" id="1744081at2759"/>
<feature type="compositionally biased region" description="Polar residues" evidence="1">
    <location>
        <begin position="1"/>
        <end position="11"/>
    </location>
</feature>
<evidence type="ECO:0000313" key="5">
    <source>
        <dbReference type="Proteomes" id="UP000321947"/>
    </source>
</evidence>
<dbReference type="Proteomes" id="UP000321393">
    <property type="component" value="Unassembled WGS sequence"/>
</dbReference>
<sequence>MPISSNASSKISLKPLNHEKNLMLPMSDPPHGSEEKDRLNRGDKKLFRGSSMTKRGSYAALSYIACSCA</sequence>
<name>A0A5D3E2E6_CUCMM</name>
<evidence type="ECO:0000256" key="1">
    <source>
        <dbReference type="SAM" id="MobiDB-lite"/>
    </source>
</evidence>